<sequence length="978" mass="104955">MGNQVYNWTSNNTYILDGYVFLEAGGVLNIEAGTVIKGKAETTTGDASSALIITVGAQIYAMGTADNPIIFTAEDDDLEDSTDLLASDRGFWGGLILLGDAVIARPGGTDNIEGIPADQERARYGGTDNADNSGILRHISIRHGGDILDNGSEINGLTLGGVGNGTLIEYVEVFANDDDGIEFFGGTVDVKYATVAFCKDDGFDYDYGWRGRGQYWFSIHDSDLAGRGGEMDGASPDGQSPYAKPTIYNATYIGSGINSTPGEEGNDIGLLFRDNAGGLHYNSIITDFPNLALAIEDRTDTEQDAYNNLTQDSLALINNIWWAFGAGNTLEDVATLVDNGEIPLDDDKDLFSILTNSGNTLENPFLAGISRLTDGGLDPRPNGGSPALSGGSIPQDPFFDQITFRGAFNNQNNWLTGWTALDEYGYLGDLVIEQTTDCSNPIVIKDSDLVGGQTYNWTSDNCYLLDGYVFLEAGGVLNIEPGTVIKGKAETTTGDASSALIITVGAQIYAEGAPDNPIIFTAEDDDLDDDTDLFASDRGFWGGLILLGDAVIARPGGTDNIEGIPADQERARYGGTDNEDNSGVLRYISIRHGGDILDNGSEINGLTLGGVGSGTIIEYVEVFANDDDGIEFFGGTVDVKHAIVAFCKDDGFDYDYGWRGRGQFWFSIHDTDLAGRSAEMDGASPDGQAPYAKPTISNATYIGSGVSATPGEEGNDIGLLFRDNAGGFYYNSIFTDYPNLGLAIEDRLDTEEDAYNNFAQDSLALINNIWWNFGAGTELADFVTLVDNGEVPLDDDKDLVATLVADGNQSVDPLLGGISRDTDMGLDPRPADGPAIGNAISLDDPFFTPVNYHGAFDPAAALWANNWTAIYAYGYIGDILSSTEDRVKIEEGLTFEAPVPNPASFETSLKFSLDQSDNINLYIVDLNGRLIRTELANHYFGTGEHQYTFDVSNLAMGTYFVIMQNSNTVLTHKMIVTR</sequence>
<dbReference type="Pfam" id="PF18962">
    <property type="entry name" value="Por_Secre_tail"/>
    <property type="match status" value="1"/>
</dbReference>
<organism evidence="2 3">
    <name type="scientific">Flavilitoribacter nigricans (strain ATCC 23147 / DSM 23189 / NBRC 102662 / NCIMB 1420 / SS-2)</name>
    <name type="common">Lewinella nigricans</name>
    <dbReference type="NCBI Taxonomy" id="1122177"/>
    <lineage>
        <taxon>Bacteria</taxon>
        <taxon>Pseudomonadati</taxon>
        <taxon>Bacteroidota</taxon>
        <taxon>Saprospiria</taxon>
        <taxon>Saprospirales</taxon>
        <taxon>Lewinellaceae</taxon>
        <taxon>Flavilitoribacter</taxon>
    </lineage>
</organism>
<evidence type="ECO:0000313" key="3">
    <source>
        <dbReference type="Proteomes" id="UP000223913"/>
    </source>
</evidence>
<name>A0A2D0NHS3_FLAN2</name>
<dbReference type="PANTHER" id="PTHR41339:SF1">
    <property type="entry name" value="SECRETED PROTEIN"/>
    <property type="match status" value="1"/>
</dbReference>
<feature type="domain" description="Secretion system C-terminal sorting" evidence="1">
    <location>
        <begin position="900"/>
        <end position="976"/>
    </location>
</feature>
<reference evidence="2 3" key="1">
    <citation type="submission" date="2017-10" db="EMBL/GenBank/DDBJ databases">
        <title>The draft genome sequence of Lewinella nigricans NBRC 102662.</title>
        <authorList>
            <person name="Wang K."/>
        </authorList>
    </citation>
    <scope>NUCLEOTIDE SEQUENCE [LARGE SCALE GENOMIC DNA]</scope>
    <source>
        <strain evidence="2 3">NBRC 102662</strain>
    </source>
</reference>
<accession>A0A2D0NHS3</accession>
<proteinExistence type="predicted"/>
<dbReference type="InterPro" id="IPR026444">
    <property type="entry name" value="Secre_tail"/>
</dbReference>
<comment type="caution">
    <text evidence="2">The sequence shown here is derived from an EMBL/GenBank/DDBJ whole genome shotgun (WGS) entry which is preliminary data.</text>
</comment>
<dbReference type="AlphaFoldDB" id="A0A2D0NHS3"/>
<dbReference type="Proteomes" id="UP000223913">
    <property type="component" value="Unassembled WGS sequence"/>
</dbReference>
<dbReference type="OrthoDB" id="1521716at2"/>
<gene>
    <name evidence="2" type="ORF">CRP01_05510</name>
</gene>
<evidence type="ECO:0000313" key="2">
    <source>
        <dbReference type="EMBL" id="PHN07719.1"/>
    </source>
</evidence>
<protein>
    <recommendedName>
        <fullName evidence="1">Secretion system C-terminal sorting domain-containing protein</fullName>
    </recommendedName>
</protein>
<evidence type="ECO:0000259" key="1">
    <source>
        <dbReference type="Pfam" id="PF18962"/>
    </source>
</evidence>
<dbReference type="EMBL" id="PDUD01000009">
    <property type="protein sequence ID" value="PHN07719.1"/>
    <property type="molecule type" value="Genomic_DNA"/>
</dbReference>
<dbReference type="NCBIfam" id="TIGR04183">
    <property type="entry name" value="Por_Secre_tail"/>
    <property type="match status" value="1"/>
</dbReference>
<keyword evidence="3" id="KW-1185">Reference proteome</keyword>
<dbReference type="PANTHER" id="PTHR41339">
    <property type="entry name" value="LIPL48"/>
    <property type="match status" value="1"/>
</dbReference>